<comment type="similarity">
    <text evidence="1 4">Belongs to the glycerate kinase type-1 family.</text>
</comment>
<dbReference type="AlphaFoldDB" id="A0A1G4XXW5"/>
<evidence type="ECO:0000256" key="4">
    <source>
        <dbReference type="PIRNR" id="PIRNR006078"/>
    </source>
</evidence>
<dbReference type="Pfam" id="PF02595">
    <property type="entry name" value="Gly_kinase"/>
    <property type="match status" value="1"/>
</dbReference>
<evidence type="ECO:0000313" key="6">
    <source>
        <dbReference type="Proteomes" id="UP000198981"/>
    </source>
</evidence>
<sequence>MTLTRVLVAPSGFKECLDTTEVAAAIARGVHRAVPDAVVDRMPLVDGGEGSAAALAAATGGSVVPVEVTGPVGDPVRAHVALLGGSAAGTAVVDMASAAGLSLVPADRRDPTRTTTAGVGELLLAALDTGCRRIVVGCGDSGTSDGGAGALQALGARLVGPHGRELGRGAAALADVVELDLSGVDPRLADVELVVAGNTTNLLTGPHGVARVFGPQKGATPEQVELLVTAMDRWARVVERACGTEVAVLPGAGASGGLGAGLVAVGATIACRFDVFLDDALTGQSLDELIAAADLVITAEGQLDAQTPHGKVPAEVARRCRAAGVPVVALAGTLGEGWESVHGMGVAAVSSIVTGPMSLRRAMADAAPLVSAAAESLVRAVLVGFDVQTGGRRAA</sequence>
<dbReference type="GO" id="GO:0031388">
    <property type="term" value="P:organic acid phosphorylation"/>
    <property type="evidence" value="ECO:0007669"/>
    <property type="project" value="UniProtKB-UniRule"/>
</dbReference>
<organism evidence="5 6">
    <name type="scientific">Klenkia marina</name>
    <dbReference type="NCBI Taxonomy" id="1960309"/>
    <lineage>
        <taxon>Bacteria</taxon>
        <taxon>Bacillati</taxon>
        <taxon>Actinomycetota</taxon>
        <taxon>Actinomycetes</taxon>
        <taxon>Geodermatophilales</taxon>
        <taxon>Geodermatophilaceae</taxon>
        <taxon>Klenkia</taxon>
    </lineage>
</organism>
<dbReference type="PANTHER" id="PTHR21599:SF0">
    <property type="entry name" value="GLYCERATE KINASE"/>
    <property type="match status" value="1"/>
</dbReference>
<reference evidence="6" key="1">
    <citation type="submission" date="2016-10" db="EMBL/GenBank/DDBJ databases">
        <authorList>
            <person name="Varghese N."/>
            <person name="Submissions S."/>
        </authorList>
    </citation>
    <scope>NUCLEOTIDE SEQUENCE [LARGE SCALE GENOMIC DNA]</scope>
    <source>
        <strain evidence="6">DSM 45722</strain>
    </source>
</reference>
<proteinExistence type="inferred from homology"/>
<dbReference type="Gene3D" id="3.90.1510.10">
    <property type="entry name" value="Glycerate kinase, domain 2"/>
    <property type="match status" value="1"/>
</dbReference>
<dbReference type="OrthoDB" id="9774290at2"/>
<evidence type="ECO:0000256" key="2">
    <source>
        <dbReference type="ARBA" id="ARBA00022679"/>
    </source>
</evidence>
<keyword evidence="3 4" id="KW-0418">Kinase</keyword>
<dbReference type="STRING" id="1960309.SAMN03159343_1587"/>
<dbReference type="GO" id="GO:0008887">
    <property type="term" value="F:glycerate kinase activity"/>
    <property type="evidence" value="ECO:0007669"/>
    <property type="project" value="UniProtKB-UniRule"/>
</dbReference>
<dbReference type="InterPro" id="IPR018193">
    <property type="entry name" value="Glyc_kinase_flavodox-like_fold"/>
</dbReference>
<dbReference type="RefSeq" id="WP_092801962.1">
    <property type="nucleotide sequence ID" value="NZ_FMUH01000002.1"/>
</dbReference>
<evidence type="ECO:0000313" key="5">
    <source>
        <dbReference type="EMBL" id="SCX45428.1"/>
    </source>
</evidence>
<dbReference type="EMBL" id="FMUH01000002">
    <property type="protein sequence ID" value="SCX45428.1"/>
    <property type="molecule type" value="Genomic_DNA"/>
</dbReference>
<protein>
    <submittedName>
        <fullName evidence="5">Glycerate kinase</fullName>
    </submittedName>
</protein>
<dbReference type="InterPro" id="IPR036129">
    <property type="entry name" value="Glycerate_kinase_sf"/>
</dbReference>
<name>A0A1G4XXW5_9ACTN</name>
<dbReference type="SUPFAM" id="SSF110738">
    <property type="entry name" value="Glycerate kinase I"/>
    <property type="match status" value="1"/>
</dbReference>
<dbReference type="NCBIfam" id="TIGR00045">
    <property type="entry name" value="glycerate kinase"/>
    <property type="match status" value="1"/>
</dbReference>
<accession>A0A1G4XXW5</accession>
<dbReference type="Proteomes" id="UP000198981">
    <property type="component" value="Unassembled WGS sequence"/>
</dbReference>
<evidence type="ECO:0000256" key="3">
    <source>
        <dbReference type="ARBA" id="ARBA00022777"/>
    </source>
</evidence>
<dbReference type="Gene3D" id="3.40.50.10350">
    <property type="entry name" value="Glycerate kinase, domain 1"/>
    <property type="match status" value="1"/>
</dbReference>
<keyword evidence="6" id="KW-1185">Reference proteome</keyword>
<keyword evidence="2 4" id="KW-0808">Transferase</keyword>
<dbReference type="PANTHER" id="PTHR21599">
    <property type="entry name" value="GLYCERATE KINASE"/>
    <property type="match status" value="1"/>
</dbReference>
<dbReference type="InterPro" id="IPR004381">
    <property type="entry name" value="Glycerate_kinase"/>
</dbReference>
<gene>
    <name evidence="5" type="ORF">SAMN03159343_1587</name>
</gene>
<dbReference type="InterPro" id="IPR018197">
    <property type="entry name" value="Glycerate_kinase_RE-like"/>
</dbReference>
<evidence type="ECO:0000256" key="1">
    <source>
        <dbReference type="ARBA" id="ARBA00006284"/>
    </source>
</evidence>
<dbReference type="PIRSF" id="PIRSF006078">
    <property type="entry name" value="GlxK"/>
    <property type="match status" value="1"/>
</dbReference>